<keyword evidence="3" id="KW-1185">Reference proteome</keyword>
<evidence type="ECO:0000313" key="2">
    <source>
        <dbReference type="EMBL" id="SFK56964.1"/>
    </source>
</evidence>
<dbReference type="AlphaFoldDB" id="A0A662ZF16"/>
<gene>
    <name evidence="2" type="ORF">SAMN04487865_11165</name>
</gene>
<accession>A0A662ZF16</accession>
<dbReference type="RefSeq" id="WP_074841933.1">
    <property type="nucleotide sequence ID" value="NZ_FOSF01000116.1"/>
</dbReference>
<dbReference type="Proteomes" id="UP000243374">
    <property type="component" value="Unassembled WGS sequence"/>
</dbReference>
<sequence>MSENLKISSPVTQETSNQEEFSNTNSNQSSEHFVFNDPLPWDNGSNTEPYIEGLPDPECDPVADYLEGEPQSYRAADDLYEEKPKFYYVDALKDIHAVELATSIKKLDSLRDKYYRINSTLKRKTRLIYLIEHLNSYETKELLEFSEDYLNSLDNLNYEIRIFANRIDEVVRLLRLIDDGAEKIKEIEGKMNLTYVSDKNYNLRMEQYTD</sequence>
<feature type="region of interest" description="Disordered" evidence="1">
    <location>
        <begin position="1"/>
        <end position="38"/>
    </location>
</feature>
<proteinExistence type="predicted"/>
<organism evidence="2 3">
    <name type="scientific">Succinivibrio dextrinosolvens</name>
    <dbReference type="NCBI Taxonomy" id="83771"/>
    <lineage>
        <taxon>Bacteria</taxon>
        <taxon>Pseudomonadati</taxon>
        <taxon>Pseudomonadota</taxon>
        <taxon>Gammaproteobacteria</taxon>
        <taxon>Aeromonadales</taxon>
        <taxon>Succinivibrionaceae</taxon>
        <taxon>Succinivibrio</taxon>
    </lineage>
</organism>
<dbReference type="EMBL" id="FOSF01000116">
    <property type="protein sequence ID" value="SFK56964.1"/>
    <property type="molecule type" value="Genomic_DNA"/>
</dbReference>
<reference evidence="2 3" key="1">
    <citation type="submission" date="2016-10" db="EMBL/GenBank/DDBJ databases">
        <authorList>
            <person name="Varghese N."/>
            <person name="Submissions S."/>
        </authorList>
    </citation>
    <scope>NUCLEOTIDE SEQUENCE [LARGE SCALE GENOMIC DNA]</scope>
    <source>
        <strain evidence="2 3">22B</strain>
    </source>
</reference>
<name>A0A662ZF16_9GAMM</name>
<evidence type="ECO:0000313" key="3">
    <source>
        <dbReference type="Proteomes" id="UP000243374"/>
    </source>
</evidence>
<protein>
    <submittedName>
        <fullName evidence="2">Uncharacterized protein</fullName>
    </submittedName>
</protein>
<feature type="compositionally biased region" description="Polar residues" evidence="1">
    <location>
        <begin position="1"/>
        <end position="31"/>
    </location>
</feature>
<evidence type="ECO:0000256" key="1">
    <source>
        <dbReference type="SAM" id="MobiDB-lite"/>
    </source>
</evidence>